<accession>A0AAV4E2S6</accession>
<reference evidence="1 2" key="1">
    <citation type="journal article" date="2021" name="Elife">
        <title>Chloroplast acquisition without the gene transfer in kleptoplastic sea slugs, Plakobranchus ocellatus.</title>
        <authorList>
            <person name="Maeda T."/>
            <person name="Takahashi S."/>
            <person name="Yoshida T."/>
            <person name="Shimamura S."/>
            <person name="Takaki Y."/>
            <person name="Nagai Y."/>
            <person name="Toyoda A."/>
            <person name="Suzuki Y."/>
            <person name="Arimoto A."/>
            <person name="Ishii H."/>
            <person name="Satoh N."/>
            <person name="Nishiyama T."/>
            <person name="Hasebe M."/>
            <person name="Maruyama T."/>
            <person name="Minagawa J."/>
            <person name="Obokata J."/>
            <person name="Shigenobu S."/>
        </authorList>
    </citation>
    <scope>NUCLEOTIDE SEQUENCE [LARGE SCALE GENOMIC DNA]</scope>
</reference>
<evidence type="ECO:0000313" key="2">
    <source>
        <dbReference type="Proteomes" id="UP000735302"/>
    </source>
</evidence>
<protein>
    <submittedName>
        <fullName evidence="1">Uncharacterized protein</fullName>
    </submittedName>
</protein>
<dbReference type="AlphaFoldDB" id="A0AAV4E2S6"/>
<proteinExistence type="predicted"/>
<gene>
    <name evidence="1" type="ORF">PoB_007713600</name>
</gene>
<sequence>MSTAPKLAPVSNKIPEGVPRSLLNALESLSLTFVCSIAQVVALNGSTQQHFCCPHLHHTGAALEVDGGLPLLNVFLPPLFIVMWSLSLDPGSCLSTNMTVEAENVSINDKASQDVNDTAYASQDVNDTAYAYQGFVATCQPRPIKAD</sequence>
<comment type="caution">
    <text evidence="1">The sequence shown here is derived from an EMBL/GenBank/DDBJ whole genome shotgun (WGS) entry which is preliminary data.</text>
</comment>
<keyword evidence="2" id="KW-1185">Reference proteome</keyword>
<evidence type="ECO:0000313" key="1">
    <source>
        <dbReference type="EMBL" id="GFO50631.1"/>
    </source>
</evidence>
<dbReference type="EMBL" id="BLXT01008617">
    <property type="protein sequence ID" value="GFO50631.1"/>
    <property type="molecule type" value="Genomic_DNA"/>
</dbReference>
<dbReference type="Proteomes" id="UP000735302">
    <property type="component" value="Unassembled WGS sequence"/>
</dbReference>
<name>A0AAV4E2S6_9GAST</name>
<organism evidence="1 2">
    <name type="scientific">Plakobranchus ocellatus</name>
    <dbReference type="NCBI Taxonomy" id="259542"/>
    <lineage>
        <taxon>Eukaryota</taxon>
        <taxon>Metazoa</taxon>
        <taxon>Spiralia</taxon>
        <taxon>Lophotrochozoa</taxon>
        <taxon>Mollusca</taxon>
        <taxon>Gastropoda</taxon>
        <taxon>Heterobranchia</taxon>
        <taxon>Euthyneura</taxon>
        <taxon>Panpulmonata</taxon>
        <taxon>Sacoglossa</taxon>
        <taxon>Placobranchoidea</taxon>
        <taxon>Plakobranchidae</taxon>
        <taxon>Plakobranchus</taxon>
    </lineage>
</organism>